<evidence type="ECO:0000313" key="2">
    <source>
        <dbReference type="Proteomes" id="UP000294933"/>
    </source>
</evidence>
<gene>
    <name evidence="1" type="ORF">BD410DRAFT_792067</name>
</gene>
<dbReference type="Proteomes" id="UP000294933">
    <property type="component" value="Unassembled WGS sequence"/>
</dbReference>
<keyword evidence="2" id="KW-1185">Reference proteome</keyword>
<proteinExistence type="predicted"/>
<sequence length="82" mass="9066">MRTDLWQQLSIGLLGLPHCQSISVEVTEAPSAVLDHGSLGVPFRGCTMLARIKVDGFMSAFRNIVLYSRTMTQMTSRLPQAQ</sequence>
<reference evidence="1 2" key="1">
    <citation type="submission" date="2018-06" db="EMBL/GenBank/DDBJ databases">
        <title>A transcriptomic atlas of mushroom development highlights an independent origin of complex multicellularity.</title>
        <authorList>
            <consortium name="DOE Joint Genome Institute"/>
            <person name="Krizsan K."/>
            <person name="Almasi E."/>
            <person name="Merenyi Z."/>
            <person name="Sahu N."/>
            <person name="Viragh M."/>
            <person name="Koszo T."/>
            <person name="Mondo S."/>
            <person name="Kiss B."/>
            <person name="Balint B."/>
            <person name="Kues U."/>
            <person name="Barry K."/>
            <person name="Hegedus J.C."/>
            <person name="Henrissat B."/>
            <person name="Johnson J."/>
            <person name="Lipzen A."/>
            <person name="Ohm R."/>
            <person name="Nagy I."/>
            <person name="Pangilinan J."/>
            <person name="Yan J."/>
            <person name="Xiong Y."/>
            <person name="Grigoriev I.V."/>
            <person name="Hibbett D.S."/>
            <person name="Nagy L.G."/>
        </authorList>
    </citation>
    <scope>NUCLEOTIDE SEQUENCE [LARGE SCALE GENOMIC DNA]</scope>
    <source>
        <strain evidence="1 2">SZMC22713</strain>
    </source>
</reference>
<name>A0A4Y7PY56_9AGAM</name>
<dbReference type="EMBL" id="ML170196">
    <property type="protein sequence ID" value="TDL19460.1"/>
    <property type="molecule type" value="Genomic_DNA"/>
</dbReference>
<dbReference type="VEuPathDB" id="FungiDB:BD410DRAFT_792067"/>
<protein>
    <submittedName>
        <fullName evidence="1">Uncharacterized protein</fullName>
    </submittedName>
</protein>
<accession>A0A4Y7PY56</accession>
<evidence type="ECO:0000313" key="1">
    <source>
        <dbReference type="EMBL" id="TDL19460.1"/>
    </source>
</evidence>
<dbReference type="AlphaFoldDB" id="A0A4Y7PY56"/>
<organism evidence="1 2">
    <name type="scientific">Rickenella mellea</name>
    <dbReference type="NCBI Taxonomy" id="50990"/>
    <lineage>
        <taxon>Eukaryota</taxon>
        <taxon>Fungi</taxon>
        <taxon>Dikarya</taxon>
        <taxon>Basidiomycota</taxon>
        <taxon>Agaricomycotina</taxon>
        <taxon>Agaricomycetes</taxon>
        <taxon>Hymenochaetales</taxon>
        <taxon>Rickenellaceae</taxon>
        <taxon>Rickenella</taxon>
    </lineage>
</organism>